<dbReference type="OrthoDB" id="463286at2"/>
<dbReference type="EMBL" id="SWLG01000011">
    <property type="protein sequence ID" value="TLS36425.1"/>
    <property type="molecule type" value="Genomic_DNA"/>
</dbReference>
<name>A0A5R9F9P3_9BACL</name>
<gene>
    <name evidence="1" type="ORF">FCL54_15985</name>
</gene>
<reference evidence="1 2" key="1">
    <citation type="submission" date="2019-04" db="EMBL/GenBank/DDBJ databases">
        <title>Bacillus caeni sp. nov., a bacterium isolated from mangrove sediment.</title>
        <authorList>
            <person name="Huang H."/>
            <person name="Mo K."/>
            <person name="Hu Y."/>
        </authorList>
    </citation>
    <scope>NUCLEOTIDE SEQUENCE [LARGE SCALE GENOMIC DNA]</scope>
    <source>
        <strain evidence="1 2">HB172195</strain>
    </source>
</reference>
<keyword evidence="2" id="KW-1185">Reference proteome</keyword>
<accession>A0A5R9F9P3</accession>
<dbReference type="Proteomes" id="UP000308230">
    <property type="component" value="Unassembled WGS sequence"/>
</dbReference>
<proteinExistence type="predicted"/>
<comment type="caution">
    <text evidence="1">The sequence shown here is derived from an EMBL/GenBank/DDBJ whole genome shotgun (WGS) entry which is preliminary data.</text>
</comment>
<dbReference type="PANTHER" id="PTHR36039:SF2">
    <property type="entry name" value="RNA LIGASE_CYCLIC NUCLEOTIDE PHOSPHODIESTERASE FAMILY PROTEIN"/>
    <property type="match status" value="1"/>
</dbReference>
<protein>
    <submittedName>
        <fullName evidence="1">2'-5' RNA ligase family protein</fullName>
    </submittedName>
</protein>
<keyword evidence="1" id="KW-0436">Ligase</keyword>
<dbReference type="Pfam" id="PF13563">
    <property type="entry name" value="2_5_RNA_ligase2"/>
    <property type="match status" value="1"/>
</dbReference>
<dbReference type="RefSeq" id="WP_138127743.1">
    <property type="nucleotide sequence ID" value="NZ_SWLG01000011.1"/>
</dbReference>
<dbReference type="Gene3D" id="3.90.1140.10">
    <property type="entry name" value="Cyclic phosphodiesterase"/>
    <property type="match status" value="1"/>
</dbReference>
<evidence type="ECO:0000313" key="1">
    <source>
        <dbReference type="EMBL" id="TLS36425.1"/>
    </source>
</evidence>
<dbReference type="InterPro" id="IPR009097">
    <property type="entry name" value="Cyclic_Pdiesterase"/>
</dbReference>
<dbReference type="AlphaFoldDB" id="A0A5R9F9P3"/>
<dbReference type="SUPFAM" id="SSF55144">
    <property type="entry name" value="LigT-like"/>
    <property type="match status" value="1"/>
</dbReference>
<evidence type="ECO:0000313" key="2">
    <source>
        <dbReference type="Proteomes" id="UP000308230"/>
    </source>
</evidence>
<dbReference type="GO" id="GO:0016874">
    <property type="term" value="F:ligase activity"/>
    <property type="evidence" value="ECO:0007669"/>
    <property type="project" value="UniProtKB-KW"/>
</dbReference>
<sequence>MYAVVGFLDRQSEQRIRNVWNELSDQGITSYFKETDYMRPHLTIADYENINKTEFTSLLRRFYSEKAKIPLSINGLGSFLNTGTLFVSPTFTNTLRAFHTGHHEAFRQFHDDPGSLYVPDKWIPHCTIASRLNQQQLKEAFSYCSNNLSATTAQISEIALLELVYKNGRCVSAPAVCSVVLH</sequence>
<dbReference type="PANTHER" id="PTHR36039">
    <property type="match status" value="1"/>
</dbReference>
<organism evidence="1 2">
    <name type="scientific">Exobacillus caeni</name>
    <dbReference type="NCBI Taxonomy" id="2574798"/>
    <lineage>
        <taxon>Bacteria</taxon>
        <taxon>Bacillati</taxon>
        <taxon>Bacillota</taxon>
        <taxon>Bacilli</taxon>
        <taxon>Bacillales</taxon>
        <taxon>Guptibacillaceae</taxon>
        <taxon>Exobacillus</taxon>
    </lineage>
</organism>